<name>A0ABS4XBV9_9MICC</name>
<evidence type="ECO:0000313" key="1">
    <source>
        <dbReference type="EMBL" id="MBP2385954.1"/>
    </source>
</evidence>
<accession>A0ABS4XBV9</accession>
<sequence length="62" mass="7108">MVVLADPSELRYEIGQQLQQTWLETALGWAQQAPSRGNARPATDHRWDLIHKPDGRLILETE</sequence>
<comment type="caution">
    <text evidence="1">The sequence shown here is derived from an EMBL/GenBank/DDBJ whole genome shotgun (WGS) entry which is preliminary data.</text>
</comment>
<evidence type="ECO:0000313" key="2">
    <source>
        <dbReference type="Proteomes" id="UP001296993"/>
    </source>
</evidence>
<protein>
    <submittedName>
        <fullName evidence="1">Uncharacterized protein</fullName>
    </submittedName>
</protein>
<dbReference type="Proteomes" id="UP001296993">
    <property type="component" value="Unassembled WGS sequence"/>
</dbReference>
<proteinExistence type="predicted"/>
<dbReference type="EMBL" id="JAGIOF010000001">
    <property type="protein sequence ID" value="MBP2385954.1"/>
    <property type="molecule type" value="Genomic_DNA"/>
</dbReference>
<dbReference type="RefSeq" id="WP_209996937.1">
    <property type="nucleotide sequence ID" value="NZ_BAAAJY010000003.1"/>
</dbReference>
<organism evidence="1 2">
    <name type="scientific">Paeniglutamicibacter kerguelensis</name>
    <dbReference type="NCBI Taxonomy" id="254788"/>
    <lineage>
        <taxon>Bacteria</taxon>
        <taxon>Bacillati</taxon>
        <taxon>Actinomycetota</taxon>
        <taxon>Actinomycetes</taxon>
        <taxon>Micrococcales</taxon>
        <taxon>Micrococcaceae</taxon>
        <taxon>Paeniglutamicibacter</taxon>
    </lineage>
</organism>
<reference evidence="1 2" key="1">
    <citation type="submission" date="2021-03" db="EMBL/GenBank/DDBJ databases">
        <title>Sequencing the genomes of 1000 actinobacteria strains.</title>
        <authorList>
            <person name="Klenk H.-P."/>
        </authorList>
    </citation>
    <scope>NUCLEOTIDE SEQUENCE [LARGE SCALE GENOMIC DNA]</scope>
    <source>
        <strain evidence="1 2">DSM 15797</strain>
    </source>
</reference>
<keyword evidence="2" id="KW-1185">Reference proteome</keyword>
<gene>
    <name evidence="1" type="ORF">JOF47_001465</name>
</gene>